<sequence>MASAKGLPLLFESDESHQGIVPALIYDASPLVRQQLFTSLGYLLCQWNPRDRYQYGERILPIILSGVFDELPAVQSTCDSTLTEVANSCVHDLYEAQILESIPEDEKEKKNLGRA</sequence>
<organism evidence="2 3">
    <name type="scientific">Rhizopus delemar (strain RA 99-880 / ATCC MYA-4621 / FGSC 9543 / NRRL 43880)</name>
    <name type="common">Mucormycosis agent</name>
    <name type="synonym">Rhizopus arrhizus var. delemar</name>
    <dbReference type="NCBI Taxonomy" id="246409"/>
    <lineage>
        <taxon>Eukaryota</taxon>
        <taxon>Fungi</taxon>
        <taxon>Fungi incertae sedis</taxon>
        <taxon>Mucoromycota</taxon>
        <taxon>Mucoromycotina</taxon>
        <taxon>Mucoromycetes</taxon>
        <taxon>Mucorales</taxon>
        <taxon>Mucorineae</taxon>
        <taxon>Rhizopodaceae</taxon>
        <taxon>Rhizopus</taxon>
    </lineage>
</organism>
<dbReference type="STRING" id="246409.I1CUV1"/>
<feature type="domain" description="Dynein axonemal assembly factor 5 TPR repeats" evidence="1">
    <location>
        <begin position="25"/>
        <end position="85"/>
    </location>
</feature>
<dbReference type="SUPFAM" id="SSF48371">
    <property type="entry name" value="ARM repeat"/>
    <property type="match status" value="1"/>
</dbReference>
<evidence type="ECO:0000313" key="2">
    <source>
        <dbReference type="EMBL" id="EIE92231.1"/>
    </source>
</evidence>
<dbReference type="InterPro" id="IPR016024">
    <property type="entry name" value="ARM-type_fold"/>
</dbReference>
<reference evidence="2 3" key="1">
    <citation type="journal article" date="2009" name="PLoS Genet.">
        <title>Genomic analysis of the basal lineage fungus Rhizopus oryzae reveals a whole-genome duplication.</title>
        <authorList>
            <person name="Ma L.-J."/>
            <person name="Ibrahim A.S."/>
            <person name="Skory C."/>
            <person name="Grabherr M.G."/>
            <person name="Burger G."/>
            <person name="Butler M."/>
            <person name="Elias M."/>
            <person name="Idnurm A."/>
            <person name="Lang B.F."/>
            <person name="Sone T."/>
            <person name="Abe A."/>
            <person name="Calvo S.E."/>
            <person name="Corrochano L.M."/>
            <person name="Engels R."/>
            <person name="Fu J."/>
            <person name="Hansberg W."/>
            <person name="Kim J.-M."/>
            <person name="Kodira C.D."/>
            <person name="Koehrsen M.J."/>
            <person name="Liu B."/>
            <person name="Miranda-Saavedra D."/>
            <person name="O'Leary S."/>
            <person name="Ortiz-Castellanos L."/>
            <person name="Poulter R."/>
            <person name="Rodriguez-Romero J."/>
            <person name="Ruiz-Herrera J."/>
            <person name="Shen Y.-Q."/>
            <person name="Zeng Q."/>
            <person name="Galagan J."/>
            <person name="Birren B.W."/>
            <person name="Cuomo C.A."/>
            <person name="Wickes B.L."/>
        </authorList>
    </citation>
    <scope>NUCLEOTIDE SEQUENCE [LARGE SCALE GENOMIC DNA]</scope>
    <source>
        <strain evidence="3">RA 99-880 / ATCC MYA-4621 / FGSC 9543 / NRRL 43880</strain>
    </source>
</reference>
<name>I1CUV1_RHIO9</name>
<keyword evidence="3" id="KW-1185">Reference proteome</keyword>
<dbReference type="InterPro" id="IPR057978">
    <property type="entry name" value="TPR_DAAF5"/>
</dbReference>
<dbReference type="AlphaFoldDB" id="I1CUV1"/>
<dbReference type="Proteomes" id="UP000009138">
    <property type="component" value="Unassembled WGS sequence"/>
</dbReference>
<dbReference type="Pfam" id="PF25757">
    <property type="entry name" value="TPR_DNAAF5"/>
    <property type="match status" value="1"/>
</dbReference>
<gene>
    <name evidence="2" type="ORF">RO3G_17038</name>
</gene>
<dbReference type="VEuPathDB" id="FungiDB:RO3G_17038"/>
<protein>
    <recommendedName>
        <fullName evidence="1">Dynein axonemal assembly factor 5 TPR repeats domain-containing protein</fullName>
    </recommendedName>
</protein>
<dbReference type="RefSeq" id="XP_067527627.1">
    <property type="nucleotide sequence ID" value="XM_067671622.1"/>
</dbReference>
<proteinExistence type="predicted"/>
<evidence type="ECO:0000259" key="1">
    <source>
        <dbReference type="Pfam" id="PF25757"/>
    </source>
</evidence>
<dbReference type="OrthoDB" id="413572at2759"/>
<dbReference type="OMA" id="CEWSPRD"/>
<dbReference type="InParanoid" id="I1CUV1"/>
<dbReference type="EMBL" id="CH476755">
    <property type="protein sequence ID" value="EIE92231.1"/>
    <property type="molecule type" value="Genomic_DNA"/>
</dbReference>
<evidence type="ECO:0000313" key="3">
    <source>
        <dbReference type="Proteomes" id="UP000009138"/>
    </source>
</evidence>
<accession>I1CUV1</accession>
<dbReference type="eggNOG" id="ENOG502RB2A">
    <property type="taxonomic scope" value="Eukaryota"/>
</dbReference>
<dbReference type="GeneID" id="93624003"/>